<evidence type="ECO:0000256" key="2">
    <source>
        <dbReference type="SAM" id="MobiDB-lite"/>
    </source>
</evidence>
<dbReference type="InterPro" id="IPR000073">
    <property type="entry name" value="AB_hydrolase_1"/>
</dbReference>
<dbReference type="Pfam" id="PF00561">
    <property type="entry name" value="Abhydrolase_1"/>
    <property type="match status" value="1"/>
</dbReference>
<dbReference type="SUPFAM" id="SSF53474">
    <property type="entry name" value="alpha/beta-Hydrolases"/>
    <property type="match status" value="1"/>
</dbReference>
<keyword evidence="5" id="KW-1185">Reference proteome</keyword>
<name>A0A1G8QY46_9NOCA</name>
<protein>
    <submittedName>
        <fullName evidence="4">Pimeloyl-ACP methyl ester carboxylesterase</fullName>
    </submittedName>
</protein>
<evidence type="ECO:0000256" key="1">
    <source>
        <dbReference type="ARBA" id="ARBA00022801"/>
    </source>
</evidence>
<evidence type="ECO:0000313" key="4">
    <source>
        <dbReference type="EMBL" id="SDJ09607.1"/>
    </source>
</evidence>
<dbReference type="Proteomes" id="UP000183263">
    <property type="component" value="Unassembled WGS sequence"/>
</dbReference>
<dbReference type="EMBL" id="FNDN01000016">
    <property type="protein sequence ID" value="SDJ09607.1"/>
    <property type="molecule type" value="Genomic_DNA"/>
</dbReference>
<feature type="region of interest" description="Disordered" evidence="2">
    <location>
        <begin position="297"/>
        <end position="320"/>
    </location>
</feature>
<dbReference type="PANTHER" id="PTHR43329">
    <property type="entry name" value="EPOXIDE HYDROLASE"/>
    <property type="match status" value="1"/>
</dbReference>
<gene>
    <name evidence="4" type="ORF">SAMN05444695_11650</name>
</gene>
<proteinExistence type="predicted"/>
<feature type="domain" description="AB hydrolase-1" evidence="3">
    <location>
        <begin position="30"/>
        <end position="280"/>
    </location>
</feature>
<dbReference type="OrthoDB" id="4220752at2"/>
<accession>A0A1G8QY46</accession>
<organism evidence="4 5">
    <name type="scientific">Rhodococcus triatomae</name>
    <dbReference type="NCBI Taxonomy" id="300028"/>
    <lineage>
        <taxon>Bacteria</taxon>
        <taxon>Bacillati</taxon>
        <taxon>Actinomycetota</taxon>
        <taxon>Actinomycetes</taxon>
        <taxon>Mycobacteriales</taxon>
        <taxon>Nocardiaceae</taxon>
        <taxon>Rhodococcus</taxon>
    </lineage>
</organism>
<reference evidence="4 5" key="1">
    <citation type="submission" date="2016-10" db="EMBL/GenBank/DDBJ databases">
        <authorList>
            <person name="de Groot N.N."/>
        </authorList>
    </citation>
    <scope>NUCLEOTIDE SEQUENCE [LARGE SCALE GENOMIC DNA]</scope>
    <source>
        <strain evidence="4 5">DSM 44892</strain>
    </source>
</reference>
<dbReference type="Gene3D" id="3.40.50.1820">
    <property type="entry name" value="alpha/beta hydrolase"/>
    <property type="match status" value="1"/>
</dbReference>
<dbReference type="GO" id="GO:0016787">
    <property type="term" value="F:hydrolase activity"/>
    <property type="evidence" value="ECO:0007669"/>
    <property type="project" value="UniProtKB-KW"/>
</dbReference>
<keyword evidence="1" id="KW-0378">Hydrolase</keyword>
<evidence type="ECO:0000259" key="3">
    <source>
        <dbReference type="Pfam" id="PF00561"/>
    </source>
</evidence>
<dbReference type="RefSeq" id="WP_072739755.1">
    <property type="nucleotide sequence ID" value="NZ_CP048813.1"/>
</dbReference>
<evidence type="ECO:0000313" key="5">
    <source>
        <dbReference type="Proteomes" id="UP000183263"/>
    </source>
</evidence>
<dbReference type="InterPro" id="IPR029058">
    <property type="entry name" value="AB_hydrolase_fold"/>
</dbReference>
<dbReference type="InterPro" id="IPR000639">
    <property type="entry name" value="Epox_hydrolase-like"/>
</dbReference>
<feature type="compositionally biased region" description="Basic and acidic residues" evidence="2">
    <location>
        <begin position="311"/>
        <end position="320"/>
    </location>
</feature>
<sequence length="320" mass="35407">MGATNIGAVRRVQRGPVELAVFEHGRADGPPLLLVHGWPDTHELWQHVIPHLADRFRVISYDSRGAGQSTVPADVASYRLAEMAADLFAVIDGVSPDEPVHVLAHDWGSVETWEAVCEPGARDRIASFTSVSGPNLDHLGSWVRRRLRDRSPGGPLAQAVASAYTVVFQVPGLATLPLRLWFSKHWPAFLKFFDGLDPGTVHTAPTLADDMVHGLKLYRANIRRHLFRPRERYTQVPVQLLLNRRDKAVRPVGYEDSERWVSDLRRTTIDSGHWSPFSHPGEVARATGAFVDEVIARRSTKGSAGEVPPADVREKPSAGQ</sequence>
<dbReference type="AlphaFoldDB" id="A0A1G8QY46"/>
<dbReference type="PRINTS" id="PR00412">
    <property type="entry name" value="EPOXHYDRLASE"/>
</dbReference>